<sequence>MSGLKPLTVKELAHRILNQEEVFILDIRRQEDYQDWKIDGRHVKSINVPFADIQTFPNKVKQSLPQTQPVFIVCYKGISAQTATALLEREGMENVTYLVDGITGWGEHLEPVKIGSLSNGGSVYQFIRLGKGCLSYMIVSGKEALVIDASRMTTFYQSFAAEHGWTIKHVADTHLHADHISGGSLLAEAVGADYWFPPADDEGAVYDYQPLENGSEIKFGEESETVTVLSSPGHTIGSTSFIVDNQYLLTGDTLFVQSIGRPDLAGKAAEWAGHLHSTLYDRFPRLPQHLNVLPTHFSNIGELNEQGNVQSTLEELYLNNERLNISSPEQFNKAVTGNLPPQPNSYQEIRLVNLGKINPDTHEQQQMEAGPNRCAVS</sequence>
<gene>
    <name evidence="2" type="ORF">SAMN05216243_2663</name>
</gene>
<dbReference type="OrthoDB" id="9784009at2"/>
<dbReference type="InterPro" id="IPR001763">
    <property type="entry name" value="Rhodanese-like_dom"/>
</dbReference>
<dbReference type="PANTHER" id="PTHR43084">
    <property type="entry name" value="PERSULFIDE DIOXYGENASE ETHE1"/>
    <property type="match status" value="1"/>
</dbReference>
<keyword evidence="3" id="KW-1185">Reference proteome</keyword>
<accession>A0A1G9ASA6</accession>
<dbReference type="CDD" id="cd07724">
    <property type="entry name" value="POD-like_MBL-fold"/>
    <property type="match status" value="1"/>
</dbReference>
<feature type="domain" description="Rhodanese" evidence="1">
    <location>
        <begin position="18"/>
        <end position="114"/>
    </location>
</feature>
<dbReference type="Pfam" id="PF00581">
    <property type="entry name" value="Rhodanese"/>
    <property type="match status" value="1"/>
</dbReference>
<protein>
    <submittedName>
        <fullName evidence="2">Glyoxylase, beta-lactamase superfamily II</fullName>
    </submittedName>
</protein>
<dbReference type="InterPro" id="IPR044528">
    <property type="entry name" value="POD-like_MBL-fold"/>
</dbReference>
<dbReference type="SMART" id="SM00849">
    <property type="entry name" value="Lactamase_B"/>
    <property type="match status" value="1"/>
</dbReference>
<dbReference type="STRING" id="407036.SAMN05216243_2663"/>
<dbReference type="Pfam" id="PF00753">
    <property type="entry name" value="Lactamase_B"/>
    <property type="match status" value="1"/>
</dbReference>
<dbReference type="PROSITE" id="PS50206">
    <property type="entry name" value="RHODANESE_3"/>
    <property type="match status" value="1"/>
</dbReference>
<dbReference type="SMART" id="SM00450">
    <property type="entry name" value="RHOD"/>
    <property type="match status" value="1"/>
</dbReference>
<organism evidence="2 3">
    <name type="scientific">Sediminibacillus albus</name>
    <dbReference type="NCBI Taxonomy" id="407036"/>
    <lineage>
        <taxon>Bacteria</taxon>
        <taxon>Bacillati</taxon>
        <taxon>Bacillota</taxon>
        <taxon>Bacilli</taxon>
        <taxon>Bacillales</taxon>
        <taxon>Bacillaceae</taxon>
        <taxon>Sediminibacillus</taxon>
    </lineage>
</organism>
<dbReference type="AlphaFoldDB" id="A0A1G9ASA6"/>
<evidence type="ECO:0000313" key="2">
    <source>
        <dbReference type="EMBL" id="SDK29520.1"/>
    </source>
</evidence>
<dbReference type="SUPFAM" id="SSF56281">
    <property type="entry name" value="Metallo-hydrolase/oxidoreductase"/>
    <property type="match status" value="1"/>
</dbReference>
<proteinExistence type="predicted"/>
<dbReference type="GO" id="GO:0006749">
    <property type="term" value="P:glutathione metabolic process"/>
    <property type="evidence" value="ECO:0007669"/>
    <property type="project" value="InterPro"/>
</dbReference>
<dbReference type="RefSeq" id="WP_093215076.1">
    <property type="nucleotide sequence ID" value="NZ_FNFL01000004.1"/>
</dbReference>
<evidence type="ECO:0000313" key="3">
    <source>
        <dbReference type="Proteomes" id="UP000198694"/>
    </source>
</evidence>
<dbReference type="GO" id="GO:0050313">
    <property type="term" value="F:sulfur dioxygenase activity"/>
    <property type="evidence" value="ECO:0007669"/>
    <property type="project" value="InterPro"/>
</dbReference>
<dbReference type="Proteomes" id="UP000198694">
    <property type="component" value="Unassembled WGS sequence"/>
</dbReference>
<dbReference type="InterPro" id="IPR036866">
    <property type="entry name" value="RibonucZ/Hydroxyglut_hydro"/>
</dbReference>
<dbReference type="InterPro" id="IPR001279">
    <property type="entry name" value="Metallo-B-lactamas"/>
</dbReference>
<name>A0A1G9ASA6_9BACI</name>
<dbReference type="InterPro" id="IPR051682">
    <property type="entry name" value="Mito_Persulfide_Diox"/>
</dbReference>
<reference evidence="2 3" key="1">
    <citation type="submission" date="2016-10" db="EMBL/GenBank/DDBJ databases">
        <authorList>
            <person name="de Groot N.N."/>
        </authorList>
    </citation>
    <scope>NUCLEOTIDE SEQUENCE [LARGE SCALE GENOMIC DNA]</scope>
    <source>
        <strain evidence="2 3">CGMCC 1.6502</strain>
    </source>
</reference>
<dbReference type="SUPFAM" id="SSF52821">
    <property type="entry name" value="Rhodanese/Cell cycle control phosphatase"/>
    <property type="match status" value="1"/>
</dbReference>
<dbReference type="EMBL" id="FNFL01000004">
    <property type="protein sequence ID" value="SDK29520.1"/>
    <property type="molecule type" value="Genomic_DNA"/>
</dbReference>
<dbReference type="GO" id="GO:0070813">
    <property type="term" value="P:hydrogen sulfide metabolic process"/>
    <property type="evidence" value="ECO:0007669"/>
    <property type="project" value="TreeGrafter"/>
</dbReference>
<dbReference type="Gene3D" id="3.40.250.10">
    <property type="entry name" value="Rhodanese-like domain"/>
    <property type="match status" value="1"/>
</dbReference>
<dbReference type="InterPro" id="IPR036873">
    <property type="entry name" value="Rhodanese-like_dom_sf"/>
</dbReference>
<dbReference type="PANTHER" id="PTHR43084:SF7">
    <property type="entry name" value="BETA-LACTAMASE DOMAIN PROTEIN"/>
    <property type="match status" value="1"/>
</dbReference>
<evidence type="ECO:0000259" key="1">
    <source>
        <dbReference type="PROSITE" id="PS50206"/>
    </source>
</evidence>
<dbReference type="Gene3D" id="3.60.15.10">
    <property type="entry name" value="Ribonuclease Z/Hydroxyacylglutathione hydrolase-like"/>
    <property type="match status" value="1"/>
</dbReference>